<organism evidence="3">
    <name type="scientific">freshwater metagenome</name>
    <dbReference type="NCBI Taxonomy" id="449393"/>
    <lineage>
        <taxon>unclassified sequences</taxon>
        <taxon>metagenomes</taxon>
        <taxon>ecological metagenomes</taxon>
    </lineage>
</organism>
<evidence type="ECO:0000256" key="1">
    <source>
        <dbReference type="SAM" id="MobiDB-lite"/>
    </source>
</evidence>
<keyword evidence="2" id="KW-0472">Membrane</keyword>
<sequence>MNGRRLRVITRWLVAGAVVVGASTGLASASSDEPVTTGPTVLVGRGEVEPGGSVRLTINGFDSPWVTMSVCGNEARRGSGDCDLPGSVSNEFNDDSTTMIYNFQVGTPPTDCPCVIRVVGRDGREVAQAPIVLTGHPVGPIIDPPEIGQMLELDLVAKVGEMPGLAGLRSQLGGETRYDVTIAVRNTSNSPLQQVRLSGSAGRDASDNLTELPFDDPGLIAVGQTWQQTVSVVVPAPSFGGVQWRATASNAGPPVDTTITTQHRPWLLILLVLTAATALVVVLLRWLVRRRAERDQGKQGTQDEASSQFPGGGPQSGVFAGAGRSS</sequence>
<proteinExistence type="predicted"/>
<evidence type="ECO:0000256" key="2">
    <source>
        <dbReference type="SAM" id="Phobius"/>
    </source>
</evidence>
<feature type="transmembrane region" description="Helical" evidence="2">
    <location>
        <begin position="266"/>
        <end position="288"/>
    </location>
</feature>
<name>A0A6J6FK05_9ZZZZ</name>
<reference evidence="3" key="1">
    <citation type="submission" date="2020-05" db="EMBL/GenBank/DDBJ databases">
        <authorList>
            <person name="Chiriac C."/>
            <person name="Salcher M."/>
            <person name="Ghai R."/>
            <person name="Kavagutti S V."/>
        </authorList>
    </citation>
    <scope>NUCLEOTIDE SEQUENCE</scope>
</reference>
<gene>
    <name evidence="3" type="ORF">UFOPK1493_03622</name>
</gene>
<dbReference type="AlphaFoldDB" id="A0A6J6FK05"/>
<accession>A0A6J6FK05</accession>
<keyword evidence="2" id="KW-1133">Transmembrane helix</keyword>
<keyword evidence="2" id="KW-0812">Transmembrane</keyword>
<evidence type="ECO:0000313" key="3">
    <source>
        <dbReference type="EMBL" id="CAB4588797.1"/>
    </source>
</evidence>
<feature type="region of interest" description="Disordered" evidence="1">
    <location>
        <begin position="293"/>
        <end position="326"/>
    </location>
</feature>
<protein>
    <submittedName>
        <fullName evidence="3">Unannotated protein</fullName>
    </submittedName>
</protein>
<dbReference type="EMBL" id="CAEZSR010000214">
    <property type="protein sequence ID" value="CAB4588797.1"/>
    <property type="molecule type" value="Genomic_DNA"/>
</dbReference>